<feature type="binding site" evidence="14">
    <location>
        <position position="371"/>
    </location>
    <ligand>
        <name>Fe cation</name>
        <dbReference type="ChEBI" id="CHEBI:24875"/>
    </ligand>
</feature>
<dbReference type="FunFam" id="3.30.428.10:FF:000001">
    <property type="entry name" value="Galactose-1-phosphate uridylyltransferase"/>
    <property type="match status" value="1"/>
</dbReference>
<dbReference type="GeneID" id="39592273"/>
<evidence type="ECO:0000313" key="18">
    <source>
        <dbReference type="EMBL" id="RSH82736.1"/>
    </source>
</evidence>
<comment type="cofactor">
    <cofactor evidence="14">
        <name>Fe cation</name>
        <dbReference type="ChEBI" id="CHEBI:24875"/>
    </cofactor>
    <text evidence="14">Binds 1 Fe cation per subunit.</text>
</comment>
<evidence type="ECO:0000256" key="9">
    <source>
        <dbReference type="ARBA" id="ARBA00022833"/>
    </source>
</evidence>
<dbReference type="CDD" id="cd00608">
    <property type="entry name" value="GalT"/>
    <property type="match status" value="1"/>
</dbReference>
<dbReference type="UniPathway" id="UPA00214"/>
<keyword evidence="8 13" id="KW-0479">Metal-binding</keyword>
<dbReference type="SUPFAM" id="SSF54197">
    <property type="entry name" value="HIT-like"/>
    <property type="match status" value="2"/>
</dbReference>
<feature type="binding site" evidence="13">
    <location>
        <position position="131"/>
    </location>
    <ligand>
        <name>Zn(2+)</name>
        <dbReference type="ChEBI" id="CHEBI:29105"/>
    </ligand>
</feature>
<keyword evidence="10 15" id="KW-0299">Galactose metabolism</keyword>
<feature type="binding site" evidence="13">
    <location>
        <position position="60"/>
    </location>
    <ligand>
        <name>Zn(2+)</name>
        <dbReference type="ChEBI" id="CHEBI:29105"/>
    </ligand>
</feature>
<feature type="binding site" evidence="14">
    <location>
        <position position="352"/>
    </location>
    <ligand>
        <name>Fe cation</name>
        <dbReference type="ChEBI" id="CHEBI:24875"/>
    </ligand>
</feature>
<dbReference type="Pfam" id="PF01087">
    <property type="entry name" value="GalP_UDP_transf"/>
    <property type="match status" value="1"/>
</dbReference>
<dbReference type="InterPro" id="IPR005850">
    <property type="entry name" value="GalP_Utransf_C"/>
</dbReference>
<dbReference type="Proteomes" id="UP000279236">
    <property type="component" value="Unassembled WGS sequence"/>
</dbReference>
<dbReference type="AlphaFoldDB" id="A0A427XUY5"/>
<accession>A0A427XUY5</accession>
<dbReference type="GO" id="GO:0033499">
    <property type="term" value="P:galactose catabolic process via UDP-galactose, Leloir pathway"/>
    <property type="evidence" value="ECO:0007669"/>
    <property type="project" value="TreeGrafter"/>
</dbReference>
<keyword evidence="19" id="KW-1185">Reference proteome</keyword>
<feature type="binding site" evidence="14">
    <location>
        <position position="209"/>
    </location>
    <ligand>
        <name>Fe cation</name>
        <dbReference type="ChEBI" id="CHEBI:24875"/>
    </ligand>
</feature>
<comment type="catalytic activity">
    <reaction evidence="1 15">
        <text>alpha-D-galactose 1-phosphate + UDP-alpha-D-glucose = alpha-D-glucose 1-phosphate + UDP-alpha-D-galactose</text>
        <dbReference type="Rhea" id="RHEA:13989"/>
        <dbReference type="ChEBI" id="CHEBI:58336"/>
        <dbReference type="ChEBI" id="CHEBI:58601"/>
        <dbReference type="ChEBI" id="CHEBI:58885"/>
        <dbReference type="ChEBI" id="CHEBI:66914"/>
        <dbReference type="EC" id="2.7.7.12"/>
    </reaction>
</comment>
<feature type="binding site" evidence="14">
    <location>
        <position position="369"/>
    </location>
    <ligand>
        <name>Fe cation</name>
        <dbReference type="ChEBI" id="CHEBI:24875"/>
    </ligand>
</feature>
<feature type="active site" description="Tele-UMP-histidine intermediate" evidence="12">
    <location>
        <position position="193"/>
    </location>
</feature>
<dbReference type="GO" id="GO:0008270">
    <property type="term" value="F:zinc ion binding"/>
    <property type="evidence" value="ECO:0007669"/>
    <property type="project" value="InterPro"/>
</dbReference>
<dbReference type="InterPro" id="IPR005849">
    <property type="entry name" value="GalP_Utransf_N"/>
</dbReference>
<sequence>MTVNPMPSFEPTEHPHRRFNPLIGKHVLVSPHRTKRPWNGQTEEPVRNTLPAYDEKCYLCPRNARMGGAVNPPYKDTFTFANDFPALLPDPTPALPALSPEPTTAPASIDSLFASEPVRGRCSVICFHPRHDVTLARMAQDDIVAVVQKWRETYLSEGKFLRETAAPGAEEEGYVQIFENRGAMMGASAPHPHGQVWTLSYTPDEPATELANLEAYAQRTAKPKANGHAHTNGCCPDDAAAPAALANGTGEHYDASAPCRGDGAPCLLCGYAASEVKRGERVVALDGGWVAVVPFWAVWPYEIMVLPYNRHIPSIAEMTPEEDASLARVLKAVLVRYDNLFNCPFPYSMGLHQAPLPPLDPATNAAHTHFHFYPPLLRSASVRKFLVGFEMLGEAQRDLTAEQAAARLRSTEDVHYLEKDSE</sequence>
<keyword evidence="14" id="KW-0408">Iron</keyword>
<evidence type="ECO:0000256" key="10">
    <source>
        <dbReference type="ARBA" id="ARBA00023144"/>
    </source>
</evidence>
<dbReference type="STRING" id="105984.A0A427XUY5"/>
<dbReference type="EC" id="2.7.7.12" evidence="4 15"/>
<comment type="similarity">
    <text evidence="3 15">Belongs to the galactose-1-phosphate uridylyltransferase type 1 family.</text>
</comment>
<name>A0A427XUY5_9TREE</name>
<dbReference type="PIRSF" id="PIRSF000808">
    <property type="entry name" value="GalT"/>
    <property type="match status" value="1"/>
</dbReference>
<proteinExistence type="inferred from homology"/>
<dbReference type="PANTHER" id="PTHR11943">
    <property type="entry name" value="GALACTOSE-1-PHOSPHATE URIDYLYLTRANSFERASE"/>
    <property type="match status" value="1"/>
</dbReference>
<dbReference type="OrthoDB" id="418412at2759"/>
<comment type="pathway">
    <text evidence="2 15">Carbohydrate metabolism; galactose metabolism.</text>
</comment>
<feature type="domain" description="Galactose-1-phosphate uridyl transferase C-terminal" evidence="17">
    <location>
        <begin position="266"/>
        <end position="419"/>
    </location>
</feature>
<evidence type="ECO:0000256" key="11">
    <source>
        <dbReference type="ARBA" id="ARBA00023277"/>
    </source>
</evidence>
<evidence type="ECO:0000256" key="1">
    <source>
        <dbReference type="ARBA" id="ARBA00001107"/>
    </source>
</evidence>
<feature type="binding site" evidence="13">
    <location>
        <position position="57"/>
    </location>
    <ligand>
        <name>Zn(2+)</name>
        <dbReference type="ChEBI" id="CHEBI:29105"/>
    </ligand>
</feature>
<organism evidence="18 19">
    <name type="scientific">Apiotrichum porosum</name>
    <dbReference type="NCBI Taxonomy" id="105984"/>
    <lineage>
        <taxon>Eukaryota</taxon>
        <taxon>Fungi</taxon>
        <taxon>Dikarya</taxon>
        <taxon>Basidiomycota</taxon>
        <taxon>Agaricomycotina</taxon>
        <taxon>Tremellomycetes</taxon>
        <taxon>Trichosporonales</taxon>
        <taxon>Trichosporonaceae</taxon>
        <taxon>Apiotrichum</taxon>
    </lineage>
</organism>
<feature type="domain" description="Galactose-1-phosphate uridyl transferase N-terminal" evidence="16">
    <location>
        <begin position="9"/>
        <end position="203"/>
    </location>
</feature>
<keyword evidence="6 15" id="KW-0808">Transferase</keyword>
<dbReference type="InterPro" id="IPR036265">
    <property type="entry name" value="HIT-like_sf"/>
</dbReference>
<comment type="caution">
    <text evidence="18">The sequence shown here is derived from an EMBL/GenBank/DDBJ whole genome shotgun (WGS) entry which is preliminary data.</text>
</comment>
<evidence type="ECO:0000256" key="4">
    <source>
        <dbReference type="ARBA" id="ARBA00012384"/>
    </source>
</evidence>
<protein>
    <recommendedName>
        <fullName evidence="5 15">Galactose-1-phosphate uridylyltransferase</fullName>
        <ecNumber evidence="4 15">2.7.7.12</ecNumber>
    </recommendedName>
</protein>
<evidence type="ECO:0000256" key="7">
    <source>
        <dbReference type="ARBA" id="ARBA00022695"/>
    </source>
</evidence>
<evidence type="ECO:0000256" key="5">
    <source>
        <dbReference type="ARBA" id="ARBA00016340"/>
    </source>
</evidence>
<dbReference type="GO" id="GO:0005737">
    <property type="term" value="C:cytoplasm"/>
    <property type="evidence" value="ECO:0007669"/>
    <property type="project" value="TreeGrafter"/>
</dbReference>
<gene>
    <name evidence="18" type="primary">GAL7</name>
    <name evidence="18" type="ORF">EHS24_007730</name>
</gene>
<evidence type="ECO:0000259" key="17">
    <source>
        <dbReference type="Pfam" id="PF02744"/>
    </source>
</evidence>
<dbReference type="PROSITE" id="PS00117">
    <property type="entry name" value="GAL_P_UDP_TRANSF_I"/>
    <property type="match status" value="1"/>
</dbReference>
<evidence type="ECO:0000256" key="2">
    <source>
        <dbReference type="ARBA" id="ARBA00004947"/>
    </source>
</evidence>
<dbReference type="Gene3D" id="3.30.428.10">
    <property type="entry name" value="HIT-like"/>
    <property type="match status" value="2"/>
</dbReference>
<evidence type="ECO:0000256" key="6">
    <source>
        <dbReference type="ARBA" id="ARBA00022679"/>
    </source>
</evidence>
<evidence type="ECO:0000259" key="16">
    <source>
        <dbReference type="Pfam" id="PF01087"/>
    </source>
</evidence>
<evidence type="ECO:0000256" key="15">
    <source>
        <dbReference type="RuleBase" id="RU000506"/>
    </source>
</evidence>
<dbReference type="EMBL" id="RSCE01000005">
    <property type="protein sequence ID" value="RSH82736.1"/>
    <property type="molecule type" value="Genomic_DNA"/>
</dbReference>
<dbReference type="InterPro" id="IPR019779">
    <property type="entry name" value="GalP_UDPtransf1_His-AS"/>
</dbReference>
<dbReference type="InterPro" id="IPR001937">
    <property type="entry name" value="GalP_UDPtransf1"/>
</dbReference>
<comment type="cofactor">
    <cofactor evidence="13">
        <name>Zn(2+)</name>
        <dbReference type="ChEBI" id="CHEBI:29105"/>
    </cofactor>
    <text evidence="13">Binds 1 zinc ion per subunit.</text>
</comment>
<evidence type="ECO:0000256" key="14">
    <source>
        <dbReference type="PIRSR" id="PIRSR000808-4"/>
    </source>
</evidence>
<dbReference type="GO" id="GO:0008108">
    <property type="term" value="F:UDP-glucose:hexose-1-phosphate uridylyltransferase activity"/>
    <property type="evidence" value="ECO:0007669"/>
    <property type="project" value="UniProtKB-EC"/>
</dbReference>
<evidence type="ECO:0000256" key="3">
    <source>
        <dbReference type="ARBA" id="ARBA00010951"/>
    </source>
</evidence>
<feature type="binding site" evidence="13">
    <location>
        <position position="191"/>
    </location>
    <ligand>
        <name>Zn(2+)</name>
        <dbReference type="ChEBI" id="CHEBI:29105"/>
    </ligand>
</feature>
<evidence type="ECO:0000256" key="13">
    <source>
        <dbReference type="PIRSR" id="PIRSR000808-3"/>
    </source>
</evidence>
<evidence type="ECO:0000313" key="19">
    <source>
        <dbReference type="Proteomes" id="UP000279236"/>
    </source>
</evidence>
<evidence type="ECO:0000256" key="12">
    <source>
        <dbReference type="PIRSR" id="PIRSR000808-1"/>
    </source>
</evidence>
<reference evidence="18 19" key="1">
    <citation type="submission" date="2018-11" db="EMBL/GenBank/DDBJ databases">
        <title>Genome sequence of Apiotrichum porosum DSM 27194.</title>
        <authorList>
            <person name="Aliyu H."/>
            <person name="Gorte O."/>
            <person name="Ochsenreither K."/>
        </authorList>
    </citation>
    <scope>NUCLEOTIDE SEQUENCE [LARGE SCALE GENOMIC DNA]</scope>
    <source>
        <strain evidence="18 19">DSM 27194</strain>
    </source>
</reference>
<dbReference type="RefSeq" id="XP_028476968.1">
    <property type="nucleotide sequence ID" value="XM_028623075.1"/>
</dbReference>
<dbReference type="NCBIfam" id="TIGR00209">
    <property type="entry name" value="galT_1"/>
    <property type="match status" value="2"/>
</dbReference>
<dbReference type="PANTHER" id="PTHR11943:SF1">
    <property type="entry name" value="GALACTOSE-1-PHOSPHATE URIDYLYLTRANSFERASE"/>
    <property type="match status" value="1"/>
</dbReference>
<keyword evidence="9 13" id="KW-0862">Zinc</keyword>
<keyword evidence="7 15" id="KW-0548">Nucleotidyltransferase</keyword>
<dbReference type="Pfam" id="PF02744">
    <property type="entry name" value="GalP_UDP_tr_C"/>
    <property type="match status" value="1"/>
</dbReference>
<keyword evidence="11 15" id="KW-0119">Carbohydrate metabolism</keyword>
<evidence type="ECO:0000256" key="8">
    <source>
        <dbReference type="ARBA" id="ARBA00022723"/>
    </source>
</evidence>